<proteinExistence type="predicted"/>
<gene>
    <name evidence="1" type="ORF">PIB30_032786</name>
</gene>
<name>A0ABU6WD83_9FABA</name>
<dbReference type="Proteomes" id="UP001341840">
    <property type="component" value="Unassembled WGS sequence"/>
</dbReference>
<reference evidence="1 2" key="1">
    <citation type="journal article" date="2023" name="Plants (Basel)">
        <title>Bridging the Gap: Combining Genomics and Transcriptomics Approaches to Understand Stylosanthes scabra, an Orphan Legume from the Brazilian Caatinga.</title>
        <authorList>
            <person name="Ferreira-Neto J.R.C."/>
            <person name="da Silva M.D."/>
            <person name="Binneck E."/>
            <person name="de Melo N.F."/>
            <person name="da Silva R.H."/>
            <person name="de Melo A.L.T.M."/>
            <person name="Pandolfi V."/>
            <person name="Bustamante F.O."/>
            <person name="Brasileiro-Vidal A.C."/>
            <person name="Benko-Iseppon A.M."/>
        </authorList>
    </citation>
    <scope>NUCLEOTIDE SEQUENCE [LARGE SCALE GENOMIC DNA]</scope>
    <source>
        <tissue evidence="1">Leaves</tissue>
    </source>
</reference>
<sequence length="75" mass="8923">MAQPTLEQIVADDRDVMYRLDNIAHVSRDVNRFPIRCLSTVQKQHPMYLDPRAEHYLERTELLPLARLCDSWFSH</sequence>
<accession>A0ABU6WD83</accession>
<comment type="caution">
    <text evidence="1">The sequence shown here is derived from an EMBL/GenBank/DDBJ whole genome shotgun (WGS) entry which is preliminary data.</text>
</comment>
<organism evidence="1 2">
    <name type="scientific">Stylosanthes scabra</name>
    <dbReference type="NCBI Taxonomy" id="79078"/>
    <lineage>
        <taxon>Eukaryota</taxon>
        <taxon>Viridiplantae</taxon>
        <taxon>Streptophyta</taxon>
        <taxon>Embryophyta</taxon>
        <taxon>Tracheophyta</taxon>
        <taxon>Spermatophyta</taxon>
        <taxon>Magnoliopsida</taxon>
        <taxon>eudicotyledons</taxon>
        <taxon>Gunneridae</taxon>
        <taxon>Pentapetalae</taxon>
        <taxon>rosids</taxon>
        <taxon>fabids</taxon>
        <taxon>Fabales</taxon>
        <taxon>Fabaceae</taxon>
        <taxon>Papilionoideae</taxon>
        <taxon>50 kb inversion clade</taxon>
        <taxon>dalbergioids sensu lato</taxon>
        <taxon>Dalbergieae</taxon>
        <taxon>Pterocarpus clade</taxon>
        <taxon>Stylosanthes</taxon>
    </lineage>
</organism>
<dbReference type="EMBL" id="JASCZI010181388">
    <property type="protein sequence ID" value="MED6182863.1"/>
    <property type="molecule type" value="Genomic_DNA"/>
</dbReference>
<evidence type="ECO:0000313" key="1">
    <source>
        <dbReference type="EMBL" id="MED6182863.1"/>
    </source>
</evidence>
<evidence type="ECO:0000313" key="2">
    <source>
        <dbReference type="Proteomes" id="UP001341840"/>
    </source>
</evidence>
<keyword evidence="2" id="KW-1185">Reference proteome</keyword>
<protein>
    <submittedName>
        <fullName evidence="1">Uncharacterized protein</fullName>
    </submittedName>
</protein>